<evidence type="ECO:0000313" key="3">
    <source>
        <dbReference type="EMBL" id="KID56739.1"/>
    </source>
</evidence>
<dbReference type="Proteomes" id="UP000031327">
    <property type="component" value="Unassembled WGS sequence"/>
</dbReference>
<reference evidence="3 4" key="3">
    <citation type="submission" date="2014-12" db="EMBL/GenBank/DDBJ databases">
        <title>Draft Genome Sequence of Pseudoalteromonas luteoviolacea HI1.</title>
        <authorList>
            <person name="Asahina A.Y."/>
            <person name="Hadfield M.G."/>
        </authorList>
    </citation>
    <scope>NUCLEOTIDE SEQUENCE [LARGE SCALE GENOMIC DNA]</scope>
    <source>
        <strain evidence="3 4">HI1</strain>
    </source>
</reference>
<dbReference type="OrthoDB" id="6310342at2"/>
<name>A0A023PYQ8_9GAMM</name>
<dbReference type="AlphaFoldDB" id="A0A023PYQ8"/>
<evidence type="ECO:0000313" key="2">
    <source>
        <dbReference type="EMBL" id="AHX39724.1"/>
    </source>
</evidence>
<dbReference type="Pfam" id="PF14065">
    <property type="entry name" value="Pvc16_N"/>
    <property type="match status" value="1"/>
</dbReference>
<reference evidence="2" key="2">
    <citation type="journal article" date="2014" name="Science">
        <title>Marine tubeworm metamorphosis induced by arrays of bacterial phage tail-like structures.</title>
        <authorList>
            <person name="Shikuma N.J."/>
            <person name="Pilhofer M."/>
            <person name="Weiss G.L."/>
            <person name="Hadfield M.G."/>
            <person name="Jensen G.J."/>
            <person name="Newman D.K."/>
        </authorList>
    </citation>
    <scope>NUCLEOTIDE SEQUENCE</scope>
    <source>
        <strain evidence="2">HI1</strain>
    </source>
</reference>
<sequence>MDPKIVYNTQQALKTFLTERILSMSKGGDTELEGDIALSFVAPDKTFYDKQVSDEPTVNCYLIGVAEDTTRRQSEPPRSYLNTAQTHRVHYKEPRFVSLTYMLTVWSKAEMGSAELEHMVLSYLLCGLGAYDFLPEDILTMYGVEDKPYGIRTQLFGNEHSEKVSGHVWQALGSTPKPTLLLSLSVPVPVFTPDILPIVQDIETKMDNKSV</sequence>
<feature type="domain" description="Pvc16 N-terminal" evidence="1">
    <location>
        <begin position="10"/>
        <end position="189"/>
    </location>
</feature>
<evidence type="ECO:0000313" key="4">
    <source>
        <dbReference type="Proteomes" id="UP000031327"/>
    </source>
</evidence>
<proteinExistence type="predicted"/>
<dbReference type="InterPro" id="IPR025351">
    <property type="entry name" value="Pvc16_N"/>
</dbReference>
<dbReference type="RefSeq" id="WP_039609805.1">
    <property type="nucleotide sequence ID" value="NZ_JWIC01000006.1"/>
</dbReference>
<dbReference type="EMBL" id="KF724687">
    <property type="protein sequence ID" value="AHX39724.1"/>
    <property type="molecule type" value="Genomic_DNA"/>
</dbReference>
<gene>
    <name evidence="3" type="ORF">JF50_12575</name>
</gene>
<accession>A0A023PYQ8</accession>
<protein>
    <recommendedName>
        <fullName evidence="1">Pvc16 N-terminal domain-containing protein</fullName>
    </recommendedName>
</protein>
<dbReference type="EMBL" id="JWIC01000006">
    <property type="protein sequence ID" value="KID56739.1"/>
    <property type="molecule type" value="Genomic_DNA"/>
</dbReference>
<evidence type="ECO:0000259" key="1">
    <source>
        <dbReference type="Pfam" id="PF14065"/>
    </source>
</evidence>
<reference evidence="2" key="1">
    <citation type="journal article" date="2012" name="Sci. Rep.">
        <title>Recruitment in the sea: bacterial genes required for inducing larval settlement in a polychaete worm.</title>
        <authorList>
            <person name="Huang Y."/>
            <person name="Callahan S."/>
            <person name="Hadfield M.G."/>
        </authorList>
    </citation>
    <scope>NUCLEOTIDE SEQUENCE</scope>
    <source>
        <strain evidence="2">HI1</strain>
    </source>
</reference>
<organism evidence="2">
    <name type="scientific">Pseudoalteromonas luteoviolacea</name>
    <dbReference type="NCBI Taxonomy" id="43657"/>
    <lineage>
        <taxon>Bacteria</taxon>
        <taxon>Pseudomonadati</taxon>
        <taxon>Pseudomonadota</taxon>
        <taxon>Gammaproteobacteria</taxon>
        <taxon>Alteromonadales</taxon>
        <taxon>Pseudoalteromonadaceae</taxon>
        <taxon>Pseudoalteromonas</taxon>
    </lineage>
</organism>